<evidence type="ECO:0000313" key="2">
    <source>
        <dbReference type="EMBL" id="MCI49247.1"/>
    </source>
</evidence>
<protein>
    <submittedName>
        <fullName evidence="2">Uncharacterized protein</fullName>
    </submittedName>
</protein>
<reference evidence="2 3" key="1">
    <citation type="journal article" date="2018" name="Front. Plant Sci.">
        <title>Red Clover (Trifolium pratense) and Zigzag Clover (T. medium) - A Picture of Genomic Similarities and Differences.</title>
        <authorList>
            <person name="Dluhosova J."/>
            <person name="Istvanek J."/>
            <person name="Nedelnik J."/>
            <person name="Repkova J."/>
        </authorList>
    </citation>
    <scope>NUCLEOTIDE SEQUENCE [LARGE SCALE GENOMIC DNA]</scope>
    <source>
        <strain evidence="3">cv. 10/8</strain>
        <tissue evidence="2">Leaf</tissue>
    </source>
</reference>
<dbReference type="AlphaFoldDB" id="A0A392SLF4"/>
<name>A0A392SLF4_9FABA</name>
<comment type="caution">
    <text evidence="2">The sequence shown here is derived from an EMBL/GenBank/DDBJ whole genome shotgun (WGS) entry which is preliminary data.</text>
</comment>
<dbReference type="Proteomes" id="UP000265520">
    <property type="component" value="Unassembled WGS sequence"/>
</dbReference>
<proteinExistence type="predicted"/>
<feature type="coiled-coil region" evidence="1">
    <location>
        <begin position="11"/>
        <end position="77"/>
    </location>
</feature>
<dbReference type="EMBL" id="LXQA010398367">
    <property type="protein sequence ID" value="MCI49247.1"/>
    <property type="molecule type" value="Genomic_DNA"/>
</dbReference>
<organism evidence="2 3">
    <name type="scientific">Trifolium medium</name>
    <dbReference type="NCBI Taxonomy" id="97028"/>
    <lineage>
        <taxon>Eukaryota</taxon>
        <taxon>Viridiplantae</taxon>
        <taxon>Streptophyta</taxon>
        <taxon>Embryophyta</taxon>
        <taxon>Tracheophyta</taxon>
        <taxon>Spermatophyta</taxon>
        <taxon>Magnoliopsida</taxon>
        <taxon>eudicotyledons</taxon>
        <taxon>Gunneridae</taxon>
        <taxon>Pentapetalae</taxon>
        <taxon>rosids</taxon>
        <taxon>fabids</taxon>
        <taxon>Fabales</taxon>
        <taxon>Fabaceae</taxon>
        <taxon>Papilionoideae</taxon>
        <taxon>50 kb inversion clade</taxon>
        <taxon>NPAAA clade</taxon>
        <taxon>Hologalegina</taxon>
        <taxon>IRL clade</taxon>
        <taxon>Trifolieae</taxon>
        <taxon>Trifolium</taxon>
    </lineage>
</organism>
<keyword evidence="3" id="KW-1185">Reference proteome</keyword>
<evidence type="ECO:0000256" key="1">
    <source>
        <dbReference type="SAM" id="Coils"/>
    </source>
</evidence>
<evidence type="ECO:0000313" key="3">
    <source>
        <dbReference type="Proteomes" id="UP000265520"/>
    </source>
</evidence>
<accession>A0A392SLF4</accession>
<sequence>MSQKNEVAKLKKNYDVQLDKVKENYAAETKKLKEDATAPGEVISKLTKERDEAVSGLEAFKQENAGLEDDVSALEASVAVQYEDG</sequence>
<feature type="non-terminal residue" evidence="2">
    <location>
        <position position="85"/>
    </location>
</feature>
<keyword evidence="1" id="KW-0175">Coiled coil</keyword>